<name>A0A4Q9H2Q9_9BURK</name>
<evidence type="ECO:0008006" key="3">
    <source>
        <dbReference type="Google" id="ProtNLM"/>
    </source>
</evidence>
<dbReference type="EMBL" id="SIXI01000005">
    <property type="protein sequence ID" value="TBO29372.1"/>
    <property type="molecule type" value="Genomic_DNA"/>
</dbReference>
<gene>
    <name evidence="1" type="ORF">EYS42_13290</name>
</gene>
<comment type="caution">
    <text evidence="1">The sequence shown here is derived from an EMBL/GenBank/DDBJ whole genome shotgun (WGS) entry which is preliminary data.</text>
</comment>
<accession>A0A4Q9H2Q9</accession>
<dbReference type="RefSeq" id="WP_130968667.1">
    <property type="nucleotide sequence ID" value="NZ_SIXI01000005.1"/>
</dbReference>
<evidence type="ECO:0000313" key="1">
    <source>
        <dbReference type="EMBL" id="TBO29372.1"/>
    </source>
</evidence>
<dbReference type="AlphaFoldDB" id="A0A4Q9H2Q9"/>
<dbReference type="OrthoDB" id="3689053at2"/>
<reference evidence="1 2" key="1">
    <citation type="submission" date="2019-02" db="EMBL/GenBank/DDBJ databases">
        <title>Aquabacterium sp. strain KMB7.</title>
        <authorList>
            <person name="Chen W.-M."/>
        </authorList>
    </citation>
    <scope>NUCLEOTIDE SEQUENCE [LARGE SCALE GENOMIC DNA]</scope>
    <source>
        <strain evidence="1 2">KMB7</strain>
    </source>
</reference>
<protein>
    <recommendedName>
        <fullName evidence="3">DUF3466 family protein</fullName>
    </recommendedName>
</protein>
<keyword evidence="2" id="KW-1185">Reference proteome</keyword>
<evidence type="ECO:0000313" key="2">
    <source>
        <dbReference type="Proteomes" id="UP000292120"/>
    </source>
</evidence>
<dbReference type="Proteomes" id="UP000292120">
    <property type="component" value="Unassembled WGS sequence"/>
</dbReference>
<proteinExistence type="predicted"/>
<sequence>MAQTSYQYVALVPTTSASPGLSRVEASLGLHVNRSGKVAGLAFVKSGVYFNWRGLRYDATYNALPTVWSPTGQPTPLELGTDKKTSTYAVHGINNAGLVVGASPNPNTVPTLWNASGKRTVLDQRTGRARAINDSGVVVGSVVTSGSLELSALQRATMWRNGVATDLHAQLSLGPDRSSVARSINASGAIAIQVDADAQCHVLSQGVAQPLATPPGHRCRIVRLADDGRVYGDVIDALGYQHPTVWTQGQAQPLPTEPPPPDVPGPLALMKAANASGVAVGFDQSGPVVWRNGGQSAFTTPVTGLPRDIGLPIGSIEAISDDGKLVVGLGPRGLVGWGLLLPRP</sequence>
<organism evidence="1 2">
    <name type="scientific">Aquabacterium lacunae</name>
    <dbReference type="NCBI Taxonomy" id="2528630"/>
    <lineage>
        <taxon>Bacteria</taxon>
        <taxon>Pseudomonadati</taxon>
        <taxon>Pseudomonadota</taxon>
        <taxon>Betaproteobacteria</taxon>
        <taxon>Burkholderiales</taxon>
        <taxon>Aquabacterium</taxon>
    </lineage>
</organism>